<evidence type="ECO:0000313" key="2">
    <source>
        <dbReference type="EMBL" id="KAF6138971.1"/>
    </source>
</evidence>
<evidence type="ECO:0000256" key="1">
    <source>
        <dbReference type="SAM" id="MobiDB-lite"/>
    </source>
</evidence>
<dbReference type="Proteomes" id="UP000541444">
    <property type="component" value="Unassembled WGS sequence"/>
</dbReference>
<keyword evidence="3" id="KW-1185">Reference proteome</keyword>
<dbReference type="AlphaFoldDB" id="A0A7J7L8K8"/>
<feature type="compositionally biased region" description="Basic and acidic residues" evidence="1">
    <location>
        <begin position="78"/>
        <end position="87"/>
    </location>
</feature>
<gene>
    <name evidence="2" type="ORF">GIB67_010697</name>
</gene>
<name>A0A7J7L8K8_9MAGN</name>
<protein>
    <submittedName>
        <fullName evidence="2">Uncharacterized protein</fullName>
    </submittedName>
</protein>
<sequence length="95" mass="10499">ASVDQITVVSVEKQTLEVEKTKNKASQSAYLLASAYQIIVVSVEEQTLEVEKTEVVISHQEEDIGEASQTKESEEEVEQNKEEVVEGKDDDDGNS</sequence>
<feature type="non-terminal residue" evidence="2">
    <location>
        <position position="95"/>
    </location>
</feature>
<feature type="region of interest" description="Disordered" evidence="1">
    <location>
        <begin position="59"/>
        <end position="95"/>
    </location>
</feature>
<organism evidence="2 3">
    <name type="scientific">Kingdonia uniflora</name>
    <dbReference type="NCBI Taxonomy" id="39325"/>
    <lineage>
        <taxon>Eukaryota</taxon>
        <taxon>Viridiplantae</taxon>
        <taxon>Streptophyta</taxon>
        <taxon>Embryophyta</taxon>
        <taxon>Tracheophyta</taxon>
        <taxon>Spermatophyta</taxon>
        <taxon>Magnoliopsida</taxon>
        <taxon>Ranunculales</taxon>
        <taxon>Circaeasteraceae</taxon>
        <taxon>Kingdonia</taxon>
    </lineage>
</organism>
<proteinExistence type="predicted"/>
<accession>A0A7J7L8K8</accession>
<comment type="caution">
    <text evidence="2">The sequence shown here is derived from an EMBL/GenBank/DDBJ whole genome shotgun (WGS) entry which is preliminary data.</text>
</comment>
<dbReference type="EMBL" id="JACGCM010002535">
    <property type="protein sequence ID" value="KAF6138971.1"/>
    <property type="molecule type" value="Genomic_DNA"/>
</dbReference>
<reference evidence="2 3" key="1">
    <citation type="journal article" date="2020" name="IScience">
        <title>Genome Sequencing of the Endangered Kingdonia uniflora (Circaeasteraceae, Ranunculales) Reveals Potential Mechanisms of Evolutionary Specialization.</title>
        <authorList>
            <person name="Sun Y."/>
            <person name="Deng T."/>
            <person name="Zhang A."/>
            <person name="Moore M.J."/>
            <person name="Landis J.B."/>
            <person name="Lin N."/>
            <person name="Zhang H."/>
            <person name="Zhang X."/>
            <person name="Huang J."/>
            <person name="Zhang X."/>
            <person name="Sun H."/>
            <person name="Wang H."/>
        </authorList>
    </citation>
    <scope>NUCLEOTIDE SEQUENCE [LARGE SCALE GENOMIC DNA]</scope>
    <source>
        <strain evidence="2">TB1705</strain>
        <tissue evidence="2">Leaf</tissue>
    </source>
</reference>
<evidence type="ECO:0000313" key="3">
    <source>
        <dbReference type="Proteomes" id="UP000541444"/>
    </source>
</evidence>